<dbReference type="PROSITE" id="PS51201">
    <property type="entry name" value="RCK_N"/>
    <property type="match status" value="1"/>
</dbReference>
<protein>
    <submittedName>
        <fullName evidence="14">Ion transporter</fullName>
    </submittedName>
</protein>
<evidence type="ECO:0000256" key="6">
    <source>
        <dbReference type="ARBA" id="ARBA00022958"/>
    </source>
</evidence>
<dbReference type="Gene3D" id="1.10.287.70">
    <property type="match status" value="1"/>
</dbReference>
<keyword evidence="6" id="KW-0630">Potassium</keyword>
<evidence type="ECO:0000256" key="4">
    <source>
        <dbReference type="ARBA" id="ARBA00022692"/>
    </source>
</evidence>
<dbReference type="SUPFAM" id="SSF81324">
    <property type="entry name" value="Voltage-gated potassium channels"/>
    <property type="match status" value="1"/>
</dbReference>
<keyword evidence="7 12" id="KW-1133">Transmembrane helix</keyword>
<dbReference type="EMBL" id="WSEM01000034">
    <property type="protein sequence ID" value="MVQ39465.1"/>
    <property type="molecule type" value="Genomic_DNA"/>
</dbReference>
<keyword evidence="10" id="KW-0407">Ion channel</keyword>
<dbReference type="Pfam" id="PF22614">
    <property type="entry name" value="Slo-like_RCK"/>
    <property type="match status" value="1"/>
</dbReference>
<evidence type="ECO:0000256" key="5">
    <source>
        <dbReference type="ARBA" id="ARBA00022826"/>
    </source>
</evidence>
<dbReference type="PROSITE" id="PS51257">
    <property type="entry name" value="PROKAR_LIPOPROTEIN"/>
    <property type="match status" value="1"/>
</dbReference>
<feature type="transmembrane region" description="Helical" evidence="12">
    <location>
        <begin position="76"/>
        <end position="100"/>
    </location>
</feature>
<evidence type="ECO:0000256" key="10">
    <source>
        <dbReference type="ARBA" id="ARBA00023303"/>
    </source>
</evidence>
<evidence type="ECO:0000256" key="9">
    <source>
        <dbReference type="ARBA" id="ARBA00023136"/>
    </source>
</evidence>
<evidence type="ECO:0000256" key="1">
    <source>
        <dbReference type="ARBA" id="ARBA00004651"/>
    </source>
</evidence>
<keyword evidence="3" id="KW-0633">Potassium transport</keyword>
<keyword evidence="9 12" id="KW-0472">Membrane</keyword>
<dbReference type="PANTHER" id="PTHR10027">
    <property type="entry name" value="CALCIUM-ACTIVATED POTASSIUM CHANNEL ALPHA CHAIN"/>
    <property type="match status" value="1"/>
</dbReference>
<evidence type="ECO:0000256" key="2">
    <source>
        <dbReference type="ARBA" id="ARBA00022448"/>
    </source>
</evidence>
<proteinExistence type="predicted"/>
<dbReference type="RefSeq" id="WP_157325581.1">
    <property type="nucleotide sequence ID" value="NZ_WSEM01000034.1"/>
</dbReference>
<evidence type="ECO:0000256" key="11">
    <source>
        <dbReference type="ARBA" id="ARBA00034430"/>
    </source>
</evidence>
<dbReference type="Gene3D" id="3.40.50.720">
    <property type="entry name" value="NAD(P)-binding Rossmann-like Domain"/>
    <property type="match status" value="1"/>
</dbReference>
<accession>A0ABW9UNH6</accession>
<name>A0ABW9UNH6_9BACL</name>
<keyword evidence="15" id="KW-1185">Reference proteome</keyword>
<dbReference type="InterPro" id="IPR003148">
    <property type="entry name" value="RCK_N"/>
</dbReference>
<evidence type="ECO:0000259" key="13">
    <source>
        <dbReference type="PROSITE" id="PS51201"/>
    </source>
</evidence>
<organism evidence="14 15">
    <name type="scientific">Paenibacillus anseongense</name>
    <dbReference type="NCBI Taxonomy" id="2682845"/>
    <lineage>
        <taxon>Bacteria</taxon>
        <taxon>Bacillati</taxon>
        <taxon>Bacillota</taxon>
        <taxon>Bacilli</taxon>
        <taxon>Bacillales</taxon>
        <taxon>Paenibacillaceae</taxon>
        <taxon>Paenibacillus</taxon>
    </lineage>
</organism>
<dbReference type="Proteomes" id="UP000467637">
    <property type="component" value="Unassembled WGS sequence"/>
</dbReference>
<dbReference type="InterPro" id="IPR013099">
    <property type="entry name" value="K_chnl_dom"/>
</dbReference>
<keyword evidence="5" id="KW-0631">Potassium channel</keyword>
<comment type="caution">
    <text evidence="14">The sequence shown here is derived from an EMBL/GenBank/DDBJ whole genome shotgun (WGS) entry which is preliminary data.</text>
</comment>
<keyword evidence="4 12" id="KW-0812">Transmembrane</keyword>
<keyword evidence="2" id="KW-0813">Transport</keyword>
<evidence type="ECO:0000313" key="15">
    <source>
        <dbReference type="Proteomes" id="UP000467637"/>
    </source>
</evidence>
<dbReference type="PANTHER" id="PTHR10027:SF10">
    <property type="entry name" value="SLOWPOKE 2, ISOFORM D"/>
    <property type="match status" value="1"/>
</dbReference>
<dbReference type="PRINTS" id="PR00169">
    <property type="entry name" value="KCHANNEL"/>
</dbReference>
<evidence type="ECO:0000313" key="14">
    <source>
        <dbReference type="EMBL" id="MVQ39465.1"/>
    </source>
</evidence>
<dbReference type="InterPro" id="IPR036291">
    <property type="entry name" value="NAD(P)-bd_dom_sf"/>
</dbReference>
<evidence type="ECO:0000256" key="3">
    <source>
        <dbReference type="ARBA" id="ARBA00022538"/>
    </source>
</evidence>
<reference evidence="14 15" key="1">
    <citation type="submission" date="2019-12" db="EMBL/GenBank/DDBJ databases">
        <authorList>
            <person name="Huq M.A."/>
        </authorList>
    </citation>
    <scope>NUCLEOTIDE SEQUENCE [LARGE SCALE GENOMIC DNA]</scope>
    <source>
        <strain evidence="14 15">MAH-34</strain>
    </source>
</reference>
<evidence type="ECO:0000256" key="8">
    <source>
        <dbReference type="ARBA" id="ARBA00023065"/>
    </source>
</evidence>
<sequence length="350" mass="40066">MIFLTKVLMRVIRMNTKFIFILSVIFIGCSALLSYELEPETFENRFNGLWWVMTTVTTVGYGDYYPHTIAGKCLGMVIYFFGIGLVSVIISKVIDSLFIYSRMKEEGKLRYSGQNHFVIIDWSNHAENAIKEILNTDPLSEVVLIDTLEKTPLQHDRVHYVQGNPQQLTTLEMANVSKARAVFIFADEITRYDKTIRDPSFIDGKTLLVASTIERNYNHVYTIVEIRDKENLMNFQHMQIDEFIFGSETISQLAVRAAFNPGSSKILTQLLTRTYGQDLYEIPTDVHWLTFHDAFQDLLSKGATLISDGGNLSINKRLHEKIPVTARLFVICDKETYRQLTISSASNCNK</sequence>
<keyword evidence="8" id="KW-0406">Ion transport</keyword>
<dbReference type="InterPro" id="IPR047871">
    <property type="entry name" value="K_chnl_Slo-like"/>
</dbReference>
<evidence type="ECO:0000256" key="7">
    <source>
        <dbReference type="ARBA" id="ARBA00022989"/>
    </source>
</evidence>
<gene>
    <name evidence="14" type="ORF">GON05_33230</name>
</gene>
<comment type="catalytic activity">
    <reaction evidence="11">
        <text>K(+)(in) = K(+)(out)</text>
        <dbReference type="Rhea" id="RHEA:29463"/>
        <dbReference type="ChEBI" id="CHEBI:29103"/>
    </reaction>
</comment>
<feature type="domain" description="RCK N-terminal" evidence="13">
    <location>
        <begin position="114"/>
        <end position="245"/>
    </location>
</feature>
<dbReference type="SUPFAM" id="SSF51735">
    <property type="entry name" value="NAD(P)-binding Rossmann-fold domains"/>
    <property type="match status" value="1"/>
</dbReference>
<evidence type="ECO:0000256" key="12">
    <source>
        <dbReference type="SAM" id="Phobius"/>
    </source>
</evidence>
<comment type="subcellular location">
    <subcellularLocation>
        <location evidence="1">Cell membrane</location>
        <topology evidence="1">Multi-pass membrane protein</topology>
    </subcellularLocation>
</comment>
<dbReference type="Pfam" id="PF07885">
    <property type="entry name" value="Ion_trans_2"/>
    <property type="match status" value="1"/>
</dbReference>